<sequence length="49" mass="5585">MALLVIDMIKVLEFDGGEKLWRFALPMGERHATLQGDFRPSSQISETIH</sequence>
<dbReference type="EMBL" id="ANOG01000214">
    <property type="protein sequence ID" value="EMI21628.1"/>
    <property type="molecule type" value="Genomic_DNA"/>
</dbReference>
<comment type="caution">
    <text evidence="1">The sequence shown here is derived from an EMBL/GenBank/DDBJ whole genome shotgun (WGS) entry which is preliminary data.</text>
</comment>
<gene>
    <name evidence="1" type="ORF">RMSM_01444</name>
</gene>
<evidence type="ECO:0000313" key="1">
    <source>
        <dbReference type="EMBL" id="EMI21628.1"/>
    </source>
</evidence>
<dbReference type="PATRIC" id="fig|1265738.3.peg.1431"/>
<name>M5RQL3_9BACT</name>
<dbReference type="Proteomes" id="UP000011991">
    <property type="component" value="Unassembled WGS sequence"/>
</dbReference>
<keyword evidence="2" id="KW-1185">Reference proteome</keyword>
<organism evidence="1 2">
    <name type="scientific">Rhodopirellula maiorica SM1</name>
    <dbReference type="NCBI Taxonomy" id="1265738"/>
    <lineage>
        <taxon>Bacteria</taxon>
        <taxon>Pseudomonadati</taxon>
        <taxon>Planctomycetota</taxon>
        <taxon>Planctomycetia</taxon>
        <taxon>Pirellulales</taxon>
        <taxon>Pirellulaceae</taxon>
        <taxon>Novipirellula</taxon>
    </lineage>
</organism>
<protein>
    <submittedName>
        <fullName evidence="1">Uncharacterized protein</fullName>
    </submittedName>
</protein>
<evidence type="ECO:0000313" key="2">
    <source>
        <dbReference type="Proteomes" id="UP000011991"/>
    </source>
</evidence>
<proteinExistence type="predicted"/>
<dbReference type="AlphaFoldDB" id="M5RQL3"/>
<reference evidence="1 2" key="1">
    <citation type="journal article" date="2013" name="Mar. Genomics">
        <title>Expression of sulfatases in Rhodopirellula baltica and the diversity of sulfatases in the genus Rhodopirellula.</title>
        <authorList>
            <person name="Wegner C.E."/>
            <person name="Richter-Heitmann T."/>
            <person name="Klindworth A."/>
            <person name="Klockow C."/>
            <person name="Richter M."/>
            <person name="Achstetter T."/>
            <person name="Glockner F.O."/>
            <person name="Harder J."/>
        </authorList>
    </citation>
    <scope>NUCLEOTIDE SEQUENCE [LARGE SCALE GENOMIC DNA]</scope>
    <source>
        <strain evidence="1 2">SM1</strain>
    </source>
</reference>
<accession>M5RQL3</accession>